<proteinExistence type="predicted"/>
<protein>
    <submittedName>
        <fullName evidence="2">RHNO1</fullName>
    </submittedName>
</protein>
<evidence type="ECO:0000256" key="1">
    <source>
        <dbReference type="SAM" id="MobiDB-lite"/>
    </source>
</evidence>
<organism evidence="2">
    <name type="scientific">Mesocestoides corti</name>
    <name type="common">Flatworm</name>
    <dbReference type="NCBI Taxonomy" id="53468"/>
    <lineage>
        <taxon>Eukaryota</taxon>
        <taxon>Metazoa</taxon>
        <taxon>Spiralia</taxon>
        <taxon>Lophotrochozoa</taxon>
        <taxon>Platyhelminthes</taxon>
        <taxon>Cestoda</taxon>
        <taxon>Eucestoda</taxon>
        <taxon>Cyclophyllidea</taxon>
        <taxon>Mesocestoididae</taxon>
        <taxon>Mesocestoides</taxon>
    </lineage>
</organism>
<sequence length="140" mass="15753">MHPLTGTASRPLCYDAVGTAYCPNHPSPLPPPLRPENSVFQRRQLKTQQKGPTRYPRQRQKLVNVSKPRPYPPPFGVSGVGGGRQPALPCPSERGDLRTNWHMSHDKRHYLGQNIVTIAEFHLPATELVFSMDSSMFRRG</sequence>
<name>A0A5K3FZS1_MESCO</name>
<dbReference type="AlphaFoldDB" id="A0A5K3FZS1"/>
<reference evidence="2" key="1">
    <citation type="submission" date="2019-11" db="UniProtKB">
        <authorList>
            <consortium name="WormBaseParasite"/>
        </authorList>
    </citation>
    <scope>IDENTIFICATION</scope>
</reference>
<dbReference type="WBParaSite" id="MCU_011459-RA">
    <property type="protein sequence ID" value="MCU_011459-RA"/>
    <property type="gene ID" value="MCU_011459"/>
</dbReference>
<feature type="region of interest" description="Disordered" evidence="1">
    <location>
        <begin position="64"/>
        <end position="95"/>
    </location>
</feature>
<accession>A0A5K3FZS1</accession>
<evidence type="ECO:0000313" key="2">
    <source>
        <dbReference type="WBParaSite" id="MCU_011459-RA"/>
    </source>
</evidence>